<accession>A0A7X4W0K7</accession>
<dbReference type="Proteomes" id="UP000448235">
    <property type="component" value="Unassembled WGS sequence"/>
</dbReference>
<evidence type="ECO:0000256" key="1">
    <source>
        <dbReference type="SAM" id="Phobius"/>
    </source>
</evidence>
<feature type="transmembrane region" description="Helical" evidence="1">
    <location>
        <begin position="12"/>
        <end position="34"/>
    </location>
</feature>
<dbReference type="EMBL" id="WUTS01000001">
    <property type="protein sequence ID" value="NAW13701.1"/>
    <property type="molecule type" value="Genomic_DNA"/>
</dbReference>
<evidence type="ECO:0000313" key="2">
    <source>
        <dbReference type="EMBL" id="NAW13701.1"/>
    </source>
</evidence>
<protein>
    <recommendedName>
        <fullName evidence="4">FixH family protein</fullName>
    </recommendedName>
</protein>
<evidence type="ECO:0000313" key="3">
    <source>
        <dbReference type="Proteomes" id="UP000448235"/>
    </source>
</evidence>
<keyword evidence="1" id="KW-1133">Transmembrane helix</keyword>
<reference evidence="2 3" key="1">
    <citation type="submission" date="2019-12" db="EMBL/GenBank/DDBJ databases">
        <title>Draft genome sequencing of Halomonas icarensis D1-1.</title>
        <authorList>
            <person name="Pandiyan K."/>
            <person name="Kushwaha P."/>
            <person name="Gowdham M."/>
            <person name="Chakdar H."/>
            <person name="Singh A."/>
            <person name="Kumar M."/>
            <person name="Saxena A.K."/>
        </authorList>
    </citation>
    <scope>NUCLEOTIDE SEQUENCE [LARGE SCALE GENOMIC DNA]</scope>
    <source>
        <strain evidence="2 3">D1-1</strain>
    </source>
</reference>
<sequence length="167" mass="19241">MREDLKPWYKQFWPWFLIGLLLSSITFSLIYLVVSIRYYDGSVEGDYYKRGLAINEQLAKQEHARALGLEAQVLFDSRTGDVVVDLEGDSRPESLALALVFPTDSDFDRALTLKHVHEGRYVTTLEEPLRYRWYLQLQPETGEQAEWRLTGEISFPSDAPVTLKPGL</sequence>
<dbReference type="InterPro" id="IPR008620">
    <property type="entry name" value="FixH"/>
</dbReference>
<keyword evidence="3" id="KW-1185">Reference proteome</keyword>
<proteinExistence type="predicted"/>
<name>A0A7X4W0K7_9GAMM</name>
<evidence type="ECO:0008006" key="4">
    <source>
        <dbReference type="Google" id="ProtNLM"/>
    </source>
</evidence>
<organism evidence="2 3">
    <name type="scientific">Halomonas icarae</name>
    <dbReference type="NCBI Taxonomy" id="2691040"/>
    <lineage>
        <taxon>Bacteria</taxon>
        <taxon>Pseudomonadati</taxon>
        <taxon>Pseudomonadota</taxon>
        <taxon>Gammaproteobacteria</taxon>
        <taxon>Oceanospirillales</taxon>
        <taxon>Halomonadaceae</taxon>
        <taxon>Halomonas</taxon>
    </lineage>
</organism>
<gene>
    <name evidence="2" type="ORF">GRB80_12700</name>
</gene>
<dbReference type="Pfam" id="PF05751">
    <property type="entry name" value="FixH"/>
    <property type="match status" value="1"/>
</dbReference>
<keyword evidence="1" id="KW-0472">Membrane</keyword>
<comment type="caution">
    <text evidence="2">The sequence shown here is derived from an EMBL/GenBank/DDBJ whole genome shotgun (WGS) entry which is preliminary data.</text>
</comment>
<keyword evidence="1" id="KW-0812">Transmembrane</keyword>
<dbReference type="AlphaFoldDB" id="A0A7X4W0K7"/>
<dbReference type="RefSeq" id="WP_161423809.1">
    <property type="nucleotide sequence ID" value="NZ_JARWMY010000001.1"/>
</dbReference>